<evidence type="ECO:0000256" key="47">
    <source>
        <dbReference type="ARBA" id="ARBA00049449"/>
    </source>
</evidence>
<evidence type="ECO:0000256" key="23">
    <source>
        <dbReference type="ARBA" id="ARBA00047440"/>
    </source>
</evidence>
<dbReference type="GO" id="GO:0031177">
    <property type="term" value="F:phosphopantetheine binding"/>
    <property type="evidence" value="ECO:0007669"/>
    <property type="project" value="InterPro"/>
</dbReference>
<comment type="catalytic activity">
    <reaction evidence="41">
        <text>(2E)-octadecenoyl-[ACP] + NADPH + H(+) = octadecanoyl-[ACP] + NADP(+)</text>
        <dbReference type="Rhea" id="RHEA:41928"/>
        <dbReference type="Rhea" id="RHEA-COMP:9655"/>
        <dbReference type="Rhea" id="RHEA-COMP:9656"/>
        <dbReference type="ChEBI" id="CHEBI:15378"/>
        <dbReference type="ChEBI" id="CHEBI:57783"/>
        <dbReference type="ChEBI" id="CHEBI:58349"/>
        <dbReference type="ChEBI" id="CHEBI:78489"/>
        <dbReference type="ChEBI" id="CHEBI:78495"/>
    </reaction>
    <physiologicalReaction direction="left-to-right" evidence="41">
        <dbReference type="Rhea" id="RHEA:41929"/>
    </physiologicalReaction>
</comment>
<comment type="catalytic activity">
    <reaction evidence="42">
        <text>decanoyl-[ACP] + malonyl-[ACP] + H(+) = 3-oxododecanoyl-[ACP] + holo-[ACP] + CO2</text>
        <dbReference type="Rhea" id="RHEA:41868"/>
        <dbReference type="Rhea" id="RHEA-COMP:9623"/>
        <dbReference type="Rhea" id="RHEA-COMP:9640"/>
        <dbReference type="Rhea" id="RHEA-COMP:9641"/>
        <dbReference type="Rhea" id="RHEA-COMP:9685"/>
        <dbReference type="ChEBI" id="CHEBI:15378"/>
        <dbReference type="ChEBI" id="CHEBI:16526"/>
        <dbReference type="ChEBI" id="CHEBI:64479"/>
        <dbReference type="ChEBI" id="CHEBI:78449"/>
        <dbReference type="ChEBI" id="CHEBI:78468"/>
        <dbReference type="ChEBI" id="CHEBI:78469"/>
    </reaction>
    <physiologicalReaction direction="left-to-right" evidence="42">
        <dbReference type="Rhea" id="RHEA:41869"/>
    </physiologicalReaction>
</comment>
<comment type="catalytic activity">
    <reaction evidence="33">
        <text>tetradecanoyl-[ACP] + H2O = tetradecanoate + holo-[ACP] + H(+)</text>
        <dbReference type="Rhea" id="RHEA:30123"/>
        <dbReference type="Rhea" id="RHEA-COMP:9648"/>
        <dbReference type="Rhea" id="RHEA-COMP:9685"/>
        <dbReference type="ChEBI" id="CHEBI:15377"/>
        <dbReference type="ChEBI" id="CHEBI:15378"/>
        <dbReference type="ChEBI" id="CHEBI:30807"/>
        <dbReference type="ChEBI" id="CHEBI:64479"/>
        <dbReference type="ChEBI" id="CHEBI:78477"/>
        <dbReference type="EC" id="3.1.2.14"/>
    </reaction>
    <physiologicalReaction direction="left-to-right" evidence="33">
        <dbReference type="Rhea" id="RHEA:30124"/>
    </physiologicalReaction>
</comment>
<evidence type="ECO:0000256" key="41">
    <source>
        <dbReference type="ARBA" id="ARBA00049019"/>
    </source>
</evidence>
<dbReference type="SMART" id="SM00823">
    <property type="entry name" value="PKS_PP"/>
    <property type="match status" value="1"/>
</dbReference>
<dbReference type="InterPro" id="IPR020843">
    <property type="entry name" value="ER"/>
</dbReference>
<dbReference type="Pfam" id="PF21089">
    <property type="entry name" value="PKS_DH_N"/>
    <property type="match status" value="1"/>
</dbReference>
<dbReference type="GO" id="GO:0004315">
    <property type="term" value="F:3-oxoacyl-[acyl-carrier-protein] synthase activity"/>
    <property type="evidence" value="ECO:0007669"/>
    <property type="project" value="UniProtKB-EC"/>
</dbReference>
<protein>
    <submittedName>
        <fullName evidence="55">Phthiocerol synthesis polyketide synthase type I PpsC</fullName>
        <ecNumber evidence="55">2.3.1.41</ecNumber>
    </submittedName>
</protein>
<dbReference type="GO" id="GO:0006633">
    <property type="term" value="P:fatty acid biosynthetic process"/>
    <property type="evidence" value="ECO:0007669"/>
    <property type="project" value="InterPro"/>
</dbReference>
<comment type="catalytic activity">
    <reaction evidence="11">
        <text>(3R)-hydroxydodecanoyl-[ACP] = (2E)-dodecenoyl-[ACP] + H2O</text>
        <dbReference type="Rhea" id="RHEA:41876"/>
        <dbReference type="Rhea" id="RHEA-COMP:9642"/>
        <dbReference type="Rhea" id="RHEA-COMP:9643"/>
        <dbReference type="ChEBI" id="CHEBI:15377"/>
        <dbReference type="ChEBI" id="CHEBI:78470"/>
        <dbReference type="ChEBI" id="CHEBI:78472"/>
    </reaction>
    <physiologicalReaction direction="left-to-right" evidence="11">
        <dbReference type="Rhea" id="RHEA:41877"/>
    </physiologicalReaction>
</comment>
<dbReference type="InterPro" id="IPR057326">
    <property type="entry name" value="KR_dom"/>
</dbReference>
<comment type="catalytic activity">
    <reaction evidence="35">
        <text>a fatty acyl-[ACP] + malonyl-[ACP] + H(+) = a 3-oxoacyl-[ACP] + holo-[ACP] + CO2</text>
        <dbReference type="Rhea" id="RHEA:22836"/>
        <dbReference type="Rhea" id="RHEA-COMP:9623"/>
        <dbReference type="Rhea" id="RHEA-COMP:9685"/>
        <dbReference type="Rhea" id="RHEA-COMP:9916"/>
        <dbReference type="Rhea" id="RHEA-COMP:14125"/>
        <dbReference type="ChEBI" id="CHEBI:15378"/>
        <dbReference type="ChEBI" id="CHEBI:16526"/>
        <dbReference type="ChEBI" id="CHEBI:64479"/>
        <dbReference type="ChEBI" id="CHEBI:78449"/>
        <dbReference type="ChEBI" id="CHEBI:78776"/>
        <dbReference type="ChEBI" id="CHEBI:138651"/>
        <dbReference type="EC" id="2.3.1.41"/>
    </reaction>
    <physiologicalReaction direction="left-to-right" evidence="35">
        <dbReference type="Rhea" id="RHEA:22837"/>
    </physiologicalReaction>
</comment>
<comment type="catalytic activity">
    <reaction evidence="10">
        <text>(3R)-hydroxyoctanoyl-[ACP] = (2E)-octenoyl-[ACP] + H2O</text>
        <dbReference type="Rhea" id="RHEA:41844"/>
        <dbReference type="Rhea" id="RHEA-COMP:9634"/>
        <dbReference type="Rhea" id="RHEA-COMP:9635"/>
        <dbReference type="ChEBI" id="CHEBI:15377"/>
        <dbReference type="ChEBI" id="CHEBI:78461"/>
        <dbReference type="ChEBI" id="CHEBI:78462"/>
    </reaction>
    <physiologicalReaction direction="left-to-right" evidence="10">
        <dbReference type="Rhea" id="RHEA:41845"/>
    </physiologicalReaction>
</comment>
<comment type="catalytic activity">
    <reaction evidence="28">
        <text>(2E)-hexenoyl-[ACP] + NADPH + H(+) = hexanoyl-[ACP] + NADP(+)</text>
        <dbReference type="Rhea" id="RHEA:41832"/>
        <dbReference type="Rhea" id="RHEA-COMP:9631"/>
        <dbReference type="Rhea" id="RHEA-COMP:9632"/>
        <dbReference type="ChEBI" id="CHEBI:15378"/>
        <dbReference type="ChEBI" id="CHEBI:57783"/>
        <dbReference type="ChEBI" id="CHEBI:58349"/>
        <dbReference type="ChEBI" id="CHEBI:78458"/>
        <dbReference type="ChEBI" id="CHEBI:78459"/>
    </reaction>
    <physiologicalReaction direction="left-to-right" evidence="28">
        <dbReference type="Rhea" id="RHEA:41833"/>
    </physiologicalReaction>
</comment>
<dbReference type="PANTHER" id="PTHR43775">
    <property type="entry name" value="FATTY ACID SYNTHASE"/>
    <property type="match status" value="1"/>
</dbReference>
<comment type="catalytic activity">
    <reaction evidence="25">
        <text>(2E)-butenoyl-[ACP] + NADPH + H(+) = butanoyl-[ACP] + NADP(+)</text>
        <dbReference type="Rhea" id="RHEA:41812"/>
        <dbReference type="Rhea" id="RHEA-COMP:9627"/>
        <dbReference type="Rhea" id="RHEA-COMP:9628"/>
        <dbReference type="ChEBI" id="CHEBI:15378"/>
        <dbReference type="ChEBI" id="CHEBI:57783"/>
        <dbReference type="ChEBI" id="CHEBI:58349"/>
        <dbReference type="ChEBI" id="CHEBI:78453"/>
        <dbReference type="ChEBI" id="CHEBI:78454"/>
    </reaction>
    <physiologicalReaction direction="left-to-right" evidence="25">
        <dbReference type="Rhea" id="RHEA:41813"/>
    </physiologicalReaction>
</comment>
<dbReference type="EMBL" id="CP042914">
    <property type="protein sequence ID" value="QEG39928.1"/>
    <property type="molecule type" value="Genomic_DNA"/>
</dbReference>
<evidence type="ECO:0000313" key="56">
    <source>
        <dbReference type="Proteomes" id="UP000325286"/>
    </source>
</evidence>
<evidence type="ECO:0000256" key="34">
    <source>
        <dbReference type="ARBA" id="ARBA00048420"/>
    </source>
</evidence>
<evidence type="ECO:0000256" key="12">
    <source>
        <dbReference type="ARBA" id="ARBA00023373"/>
    </source>
</evidence>
<comment type="catalytic activity">
    <reaction evidence="13">
        <text>(3R)-hydroxydecanoyl-[ACP] = (2E)-decenoyl-[ACP] + H2O</text>
        <dbReference type="Rhea" id="RHEA:41860"/>
        <dbReference type="Rhea" id="RHEA-COMP:9638"/>
        <dbReference type="Rhea" id="RHEA-COMP:9639"/>
        <dbReference type="ChEBI" id="CHEBI:15377"/>
        <dbReference type="ChEBI" id="CHEBI:78466"/>
        <dbReference type="ChEBI" id="CHEBI:78467"/>
    </reaction>
    <physiologicalReaction direction="left-to-right" evidence="13">
        <dbReference type="Rhea" id="RHEA:41861"/>
    </physiologicalReaction>
</comment>
<dbReference type="InterPro" id="IPR036736">
    <property type="entry name" value="ACP-like_sf"/>
</dbReference>
<organism evidence="55 56">
    <name type="scientific">Roseimaritima ulvae</name>
    <dbReference type="NCBI Taxonomy" id="980254"/>
    <lineage>
        <taxon>Bacteria</taxon>
        <taxon>Pseudomonadati</taxon>
        <taxon>Planctomycetota</taxon>
        <taxon>Planctomycetia</taxon>
        <taxon>Pirellulales</taxon>
        <taxon>Pirellulaceae</taxon>
        <taxon>Roseimaritima</taxon>
    </lineage>
</organism>
<comment type="catalytic activity">
    <reaction evidence="45">
        <text>3-oxohexadecanoyl-[ACP] + NADPH + H(+) = (3R)-hydroxyhexadecanoyl-[ACP] + NADP(+)</text>
        <dbReference type="Rhea" id="RHEA:41904"/>
        <dbReference type="Rhea" id="RHEA-COMP:9649"/>
        <dbReference type="Rhea" id="RHEA-COMP:9650"/>
        <dbReference type="ChEBI" id="CHEBI:15378"/>
        <dbReference type="ChEBI" id="CHEBI:57783"/>
        <dbReference type="ChEBI" id="CHEBI:58349"/>
        <dbReference type="ChEBI" id="CHEBI:78478"/>
        <dbReference type="ChEBI" id="CHEBI:78480"/>
    </reaction>
    <physiologicalReaction direction="left-to-right" evidence="45">
        <dbReference type="Rhea" id="RHEA:41905"/>
    </physiologicalReaction>
</comment>
<evidence type="ECO:0000256" key="38">
    <source>
        <dbReference type="ARBA" id="ARBA00048691"/>
    </source>
</evidence>
<evidence type="ECO:0000256" key="5">
    <source>
        <dbReference type="ARBA" id="ARBA00022799"/>
    </source>
</evidence>
<dbReference type="InterPro" id="IPR014030">
    <property type="entry name" value="Ketoacyl_synth_N"/>
</dbReference>
<dbReference type="SUPFAM" id="SSF47336">
    <property type="entry name" value="ACP-like"/>
    <property type="match status" value="1"/>
</dbReference>
<dbReference type="FunFam" id="3.40.50.720:FF:000209">
    <property type="entry name" value="Polyketide synthase Pks12"/>
    <property type="match status" value="1"/>
</dbReference>
<evidence type="ECO:0000259" key="53">
    <source>
        <dbReference type="PROSITE" id="PS52004"/>
    </source>
</evidence>
<dbReference type="GO" id="GO:0004316">
    <property type="term" value="F:3-oxoacyl-[acyl-carrier-protein] reductase (NADPH) activity"/>
    <property type="evidence" value="ECO:0007669"/>
    <property type="project" value="UniProtKB-EC"/>
</dbReference>
<comment type="catalytic activity">
    <reaction evidence="48">
        <text>(2E)-decenoyl-[ACP] + NADPH + H(+) = decanoyl-[ACP] + NADP(+)</text>
        <dbReference type="Rhea" id="RHEA:41864"/>
        <dbReference type="Rhea" id="RHEA-COMP:9639"/>
        <dbReference type="Rhea" id="RHEA-COMP:9640"/>
        <dbReference type="ChEBI" id="CHEBI:15378"/>
        <dbReference type="ChEBI" id="CHEBI:57783"/>
        <dbReference type="ChEBI" id="CHEBI:58349"/>
        <dbReference type="ChEBI" id="CHEBI:78467"/>
        <dbReference type="ChEBI" id="CHEBI:78468"/>
    </reaction>
    <physiologicalReaction direction="left-to-right" evidence="48">
        <dbReference type="Rhea" id="RHEA:41865"/>
    </physiologicalReaction>
</comment>
<keyword evidence="9 55" id="KW-0012">Acyltransferase</keyword>
<reference evidence="55 56" key="1">
    <citation type="submission" date="2019-08" db="EMBL/GenBank/DDBJ databases">
        <title>Deep-cultivation of Planctomycetes and their phenomic and genomic characterization uncovers novel biology.</title>
        <authorList>
            <person name="Wiegand S."/>
            <person name="Jogler M."/>
            <person name="Boedeker C."/>
            <person name="Pinto D."/>
            <person name="Vollmers J."/>
            <person name="Rivas-Marin E."/>
            <person name="Kohn T."/>
            <person name="Peeters S.H."/>
            <person name="Heuer A."/>
            <person name="Rast P."/>
            <person name="Oberbeckmann S."/>
            <person name="Bunk B."/>
            <person name="Jeske O."/>
            <person name="Meyerdierks A."/>
            <person name="Storesund J.E."/>
            <person name="Kallscheuer N."/>
            <person name="Luecker S."/>
            <person name="Lage O.M."/>
            <person name="Pohl T."/>
            <person name="Merkel B.J."/>
            <person name="Hornburger P."/>
            <person name="Mueller R.-W."/>
            <person name="Bruemmer F."/>
            <person name="Labrenz M."/>
            <person name="Spormann A.M."/>
            <person name="Op den Camp H."/>
            <person name="Overmann J."/>
            <person name="Amann R."/>
            <person name="Jetten M.S.M."/>
            <person name="Mascher T."/>
            <person name="Medema M.H."/>
            <person name="Devos D.P."/>
            <person name="Kaster A.-K."/>
            <person name="Ovreas L."/>
            <person name="Rohde M."/>
            <person name="Galperin M.Y."/>
            <person name="Jogler C."/>
        </authorList>
    </citation>
    <scope>NUCLEOTIDE SEQUENCE [LARGE SCALE GENOMIC DNA]</scope>
    <source>
        <strain evidence="55 56">UC8</strain>
    </source>
</reference>
<evidence type="ECO:0000256" key="27">
    <source>
        <dbReference type="ARBA" id="ARBA00047810"/>
    </source>
</evidence>
<dbReference type="GO" id="GO:0019171">
    <property type="term" value="F:(3R)-hydroxyacyl-[acyl-carrier-protein] dehydratase activity"/>
    <property type="evidence" value="ECO:0007669"/>
    <property type="project" value="UniProtKB-EC"/>
</dbReference>
<comment type="catalytic activity">
    <reaction evidence="36">
        <text>3-oxohexanoyl-[ACP] + NADPH + H(+) = (3R)-hydroxyhexanoyl-[ACP] + NADP(+)</text>
        <dbReference type="Rhea" id="RHEA:41824"/>
        <dbReference type="Rhea" id="RHEA-COMP:9629"/>
        <dbReference type="Rhea" id="RHEA-COMP:9630"/>
        <dbReference type="ChEBI" id="CHEBI:15378"/>
        <dbReference type="ChEBI" id="CHEBI:57783"/>
        <dbReference type="ChEBI" id="CHEBI:58349"/>
        <dbReference type="ChEBI" id="CHEBI:78456"/>
        <dbReference type="ChEBI" id="CHEBI:78457"/>
    </reaction>
    <physiologicalReaction direction="left-to-right" evidence="36">
        <dbReference type="Rhea" id="RHEA:41825"/>
    </physiologicalReaction>
</comment>
<dbReference type="InterPro" id="IPR020807">
    <property type="entry name" value="PKS_DH"/>
</dbReference>
<evidence type="ECO:0000256" key="22">
    <source>
        <dbReference type="ARBA" id="ARBA00047400"/>
    </source>
</evidence>
<dbReference type="SMART" id="SM00826">
    <property type="entry name" value="PKS_DH"/>
    <property type="match status" value="1"/>
</dbReference>
<dbReference type="InterPro" id="IPR009081">
    <property type="entry name" value="PP-bd_ACP"/>
</dbReference>
<evidence type="ECO:0000256" key="33">
    <source>
        <dbReference type="ARBA" id="ARBA00048289"/>
    </source>
</evidence>
<comment type="catalytic activity">
    <reaction evidence="21">
        <text>hexanoyl-[ACP] + malonyl-[ACP] + H(+) = 3-oxooctanoyl-[ACP] + holo-[ACP] + CO2</text>
        <dbReference type="Rhea" id="RHEA:41836"/>
        <dbReference type="Rhea" id="RHEA-COMP:9623"/>
        <dbReference type="Rhea" id="RHEA-COMP:9632"/>
        <dbReference type="Rhea" id="RHEA-COMP:9633"/>
        <dbReference type="Rhea" id="RHEA-COMP:9685"/>
        <dbReference type="ChEBI" id="CHEBI:15378"/>
        <dbReference type="ChEBI" id="CHEBI:16526"/>
        <dbReference type="ChEBI" id="CHEBI:64479"/>
        <dbReference type="ChEBI" id="CHEBI:78449"/>
        <dbReference type="ChEBI" id="CHEBI:78459"/>
        <dbReference type="ChEBI" id="CHEBI:78460"/>
    </reaction>
    <physiologicalReaction direction="left-to-right" evidence="21">
        <dbReference type="Rhea" id="RHEA:41837"/>
    </physiologicalReaction>
</comment>
<dbReference type="PROSITE" id="PS52004">
    <property type="entry name" value="KS3_2"/>
    <property type="match status" value="1"/>
</dbReference>
<dbReference type="Gene3D" id="3.10.129.110">
    <property type="entry name" value="Polyketide synthase dehydratase"/>
    <property type="match status" value="1"/>
</dbReference>
<proteinExistence type="predicted"/>
<evidence type="ECO:0000256" key="48">
    <source>
        <dbReference type="ARBA" id="ARBA00049521"/>
    </source>
</evidence>
<evidence type="ECO:0000256" key="1">
    <source>
        <dbReference type="ARBA" id="ARBA00005189"/>
    </source>
</evidence>
<evidence type="ECO:0000256" key="16">
    <source>
        <dbReference type="ARBA" id="ARBA00023399"/>
    </source>
</evidence>
<evidence type="ECO:0000256" key="35">
    <source>
        <dbReference type="ARBA" id="ARBA00048506"/>
    </source>
</evidence>
<comment type="catalytic activity">
    <reaction evidence="31">
        <text>hexadecanoyl-[ACP] + malonyl-[ACP] + H(+) = 3-oxooctadecanoyl-[ACP] + holo-[ACP] + CO2</text>
        <dbReference type="Rhea" id="RHEA:41916"/>
        <dbReference type="Rhea" id="RHEA-COMP:9623"/>
        <dbReference type="Rhea" id="RHEA-COMP:9652"/>
        <dbReference type="Rhea" id="RHEA-COMP:9653"/>
        <dbReference type="Rhea" id="RHEA-COMP:9685"/>
        <dbReference type="ChEBI" id="CHEBI:15378"/>
        <dbReference type="ChEBI" id="CHEBI:16526"/>
        <dbReference type="ChEBI" id="CHEBI:64479"/>
        <dbReference type="ChEBI" id="CHEBI:78449"/>
        <dbReference type="ChEBI" id="CHEBI:78483"/>
        <dbReference type="ChEBI" id="CHEBI:78487"/>
    </reaction>
    <physiologicalReaction direction="left-to-right" evidence="31">
        <dbReference type="Rhea" id="RHEA:41917"/>
    </physiologicalReaction>
</comment>
<dbReference type="CDD" id="cd00833">
    <property type="entry name" value="PKS"/>
    <property type="match status" value="1"/>
</dbReference>
<evidence type="ECO:0000256" key="4">
    <source>
        <dbReference type="ARBA" id="ARBA00022679"/>
    </source>
</evidence>
<dbReference type="Gene3D" id="3.40.50.1820">
    <property type="entry name" value="alpha/beta hydrolase"/>
    <property type="match status" value="1"/>
</dbReference>
<dbReference type="InterPro" id="IPR014043">
    <property type="entry name" value="Acyl_transferase_dom"/>
</dbReference>
<evidence type="ECO:0000256" key="3">
    <source>
        <dbReference type="ARBA" id="ARBA00022553"/>
    </source>
</evidence>
<dbReference type="Gene3D" id="3.40.50.720">
    <property type="entry name" value="NAD(P)-binding Rossmann-like Domain"/>
    <property type="match status" value="3"/>
</dbReference>
<comment type="catalytic activity">
    <reaction evidence="15">
        <text>(3R)-hydroxytetradecanoyl-[ACP] = (2E)-tetradecenoyl-[ACP] + H2O</text>
        <dbReference type="Rhea" id="RHEA:41892"/>
        <dbReference type="Rhea" id="RHEA-COMP:9646"/>
        <dbReference type="Rhea" id="RHEA-COMP:9647"/>
        <dbReference type="ChEBI" id="CHEBI:15377"/>
        <dbReference type="ChEBI" id="CHEBI:78474"/>
        <dbReference type="ChEBI" id="CHEBI:78475"/>
    </reaction>
    <physiologicalReaction direction="left-to-right" evidence="15">
        <dbReference type="Rhea" id="RHEA:41893"/>
    </physiologicalReaction>
</comment>
<evidence type="ECO:0000259" key="54">
    <source>
        <dbReference type="PROSITE" id="PS52019"/>
    </source>
</evidence>
<keyword evidence="5" id="KW-0702">S-nitrosylation</keyword>
<comment type="catalytic activity">
    <reaction evidence="14">
        <text>a (3R)-hydroxyacyl-[ACP] = a (2E)-enoyl-[ACP] + H2O</text>
        <dbReference type="Rhea" id="RHEA:13097"/>
        <dbReference type="Rhea" id="RHEA-COMP:9925"/>
        <dbReference type="Rhea" id="RHEA-COMP:9945"/>
        <dbReference type="ChEBI" id="CHEBI:15377"/>
        <dbReference type="ChEBI" id="CHEBI:78784"/>
        <dbReference type="ChEBI" id="CHEBI:78827"/>
        <dbReference type="EC" id="4.2.1.59"/>
    </reaction>
    <physiologicalReaction direction="left-to-right" evidence="14">
        <dbReference type="Rhea" id="RHEA:13098"/>
    </physiologicalReaction>
</comment>
<dbReference type="FunFam" id="3.40.366.10:FF:000002">
    <property type="entry name" value="Probable polyketide synthase 2"/>
    <property type="match status" value="1"/>
</dbReference>
<evidence type="ECO:0000256" key="10">
    <source>
        <dbReference type="ARBA" id="ARBA00023332"/>
    </source>
</evidence>
<feature type="domain" description="Ketosynthase family 3 (KS3)" evidence="53">
    <location>
        <begin position="26"/>
        <end position="455"/>
    </location>
</feature>
<dbReference type="Proteomes" id="UP000325286">
    <property type="component" value="Chromosome"/>
</dbReference>
<dbReference type="InterPro" id="IPR016039">
    <property type="entry name" value="Thiolase-like"/>
</dbReference>
<evidence type="ECO:0000256" key="28">
    <source>
        <dbReference type="ARBA" id="ARBA00047897"/>
    </source>
</evidence>
<comment type="catalytic activity">
    <reaction evidence="38">
        <text>holo-[ACP] + acetyl-CoA = acetyl-[ACP] + CoA</text>
        <dbReference type="Rhea" id="RHEA:41788"/>
        <dbReference type="Rhea" id="RHEA-COMP:9621"/>
        <dbReference type="Rhea" id="RHEA-COMP:9685"/>
        <dbReference type="ChEBI" id="CHEBI:57287"/>
        <dbReference type="ChEBI" id="CHEBI:57288"/>
        <dbReference type="ChEBI" id="CHEBI:64479"/>
        <dbReference type="ChEBI" id="CHEBI:78446"/>
        <dbReference type="EC" id="2.3.1.38"/>
    </reaction>
    <physiologicalReaction direction="left-to-right" evidence="38">
        <dbReference type="Rhea" id="RHEA:41789"/>
    </physiologicalReaction>
</comment>
<evidence type="ECO:0000256" key="6">
    <source>
        <dbReference type="ARBA" id="ARBA00022857"/>
    </source>
</evidence>
<keyword evidence="6" id="KW-0521">NADP</keyword>
<feature type="active site" description="Proton acceptor; for dehydratase activity" evidence="51">
    <location>
        <position position="964"/>
    </location>
</feature>
<dbReference type="SMART" id="SM00829">
    <property type="entry name" value="PKS_ER"/>
    <property type="match status" value="1"/>
</dbReference>
<comment type="catalytic activity">
    <reaction evidence="39">
        <text>hexadecanoyl-[ACP] + H2O = hexadecanoate + holo-[ACP] + H(+)</text>
        <dbReference type="Rhea" id="RHEA:41932"/>
        <dbReference type="Rhea" id="RHEA-COMP:9652"/>
        <dbReference type="Rhea" id="RHEA-COMP:9685"/>
        <dbReference type="ChEBI" id="CHEBI:7896"/>
        <dbReference type="ChEBI" id="CHEBI:15377"/>
        <dbReference type="ChEBI" id="CHEBI:15378"/>
        <dbReference type="ChEBI" id="CHEBI:64479"/>
        <dbReference type="ChEBI" id="CHEBI:78483"/>
        <dbReference type="EC" id="3.1.2.14"/>
    </reaction>
    <physiologicalReaction direction="left-to-right" evidence="39">
        <dbReference type="Rhea" id="RHEA:41933"/>
    </physiologicalReaction>
</comment>
<feature type="region of interest" description="C-terminal hotdog fold" evidence="51">
    <location>
        <begin position="1075"/>
        <end position="1219"/>
    </location>
</feature>
<dbReference type="PROSITE" id="PS50075">
    <property type="entry name" value="CARRIER"/>
    <property type="match status" value="1"/>
</dbReference>
<keyword evidence="4 55" id="KW-0808">Transferase</keyword>
<dbReference type="Pfam" id="PF14765">
    <property type="entry name" value="PS-DH"/>
    <property type="match status" value="1"/>
</dbReference>
<evidence type="ECO:0000256" key="17">
    <source>
        <dbReference type="ARBA" id="ARBA00023401"/>
    </source>
</evidence>
<keyword evidence="8" id="KW-0511">Multifunctional enzyme</keyword>
<dbReference type="Pfam" id="PF00109">
    <property type="entry name" value="ketoacyl-synt"/>
    <property type="match status" value="1"/>
</dbReference>
<dbReference type="Gene3D" id="3.40.366.10">
    <property type="entry name" value="Malonyl-Coenzyme A Acyl Carrier Protein, domain 2"/>
    <property type="match status" value="1"/>
</dbReference>
<accession>A0A5B9QLN1</accession>
<dbReference type="Gene3D" id="3.30.70.3290">
    <property type="match status" value="1"/>
</dbReference>
<feature type="active site" description="Proton donor; for dehydratase activity" evidence="51">
    <location>
        <position position="1136"/>
    </location>
</feature>
<evidence type="ECO:0000256" key="40">
    <source>
        <dbReference type="ARBA" id="ARBA00048935"/>
    </source>
</evidence>
<keyword evidence="56" id="KW-1185">Reference proteome</keyword>
<dbReference type="InterPro" id="IPR013149">
    <property type="entry name" value="ADH-like_C"/>
</dbReference>
<dbReference type="PROSITE" id="PS00606">
    <property type="entry name" value="KS3_1"/>
    <property type="match status" value="1"/>
</dbReference>
<evidence type="ECO:0000256" key="24">
    <source>
        <dbReference type="ARBA" id="ARBA00047451"/>
    </source>
</evidence>
<comment type="catalytic activity">
    <reaction evidence="23">
        <text>3-oxodecanoyl-[ACP] + NADPH + H(+) = (3R)-hydroxydecanoyl-[ACP] + NADP(+)</text>
        <dbReference type="Rhea" id="RHEA:41856"/>
        <dbReference type="Rhea" id="RHEA-COMP:9637"/>
        <dbReference type="Rhea" id="RHEA-COMP:9638"/>
        <dbReference type="ChEBI" id="CHEBI:15378"/>
        <dbReference type="ChEBI" id="CHEBI:57783"/>
        <dbReference type="ChEBI" id="CHEBI:58349"/>
        <dbReference type="ChEBI" id="CHEBI:78464"/>
        <dbReference type="ChEBI" id="CHEBI:78466"/>
    </reaction>
    <physiologicalReaction direction="left-to-right" evidence="23">
        <dbReference type="Rhea" id="RHEA:41857"/>
    </physiologicalReaction>
</comment>
<evidence type="ECO:0000256" key="13">
    <source>
        <dbReference type="ARBA" id="ARBA00023388"/>
    </source>
</evidence>
<dbReference type="Gene3D" id="3.40.47.10">
    <property type="match status" value="1"/>
</dbReference>
<comment type="catalytic activity">
    <reaction evidence="34">
        <text>(2E)-octenoyl-[ACP] + NADPH + H(+) = octanoyl-[ACP] + NADP(+)</text>
        <dbReference type="Rhea" id="RHEA:41848"/>
        <dbReference type="Rhea" id="RHEA-COMP:9635"/>
        <dbReference type="Rhea" id="RHEA-COMP:9636"/>
        <dbReference type="ChEBI" id="CHEBI:15378"/>
        <dbReference type="ChEBI" id="CHEBI:57783"/>
        <dbReference type="ChEBI" id="CHEBI:58349"/>
        <dbReference type="ChEBI" id="CHEBI:78462"/>
        <dbReference type="ChEBI" id="CHEBI:78463"/>
    </reaction>
    <physiologicalReaction direction="left-to-right" evidence="34">
        <dbReference type="Rhea" id="RHEA:41849"/>
    </physiologicalReaction>
</comment>
<dbReference type="InterPro" id="IPR042104">
    <property type="entry name" value="PKS_dehydratase_sf"/>
</dbReference>
<comment type="catalytic activity">
    <reaction evidence="12">
        <text>(3R)-hydroxyhexanoyl-[ACP] = (2E)-hexenoyl-[ACP] + H2O</text>
        <dbReference type="Rhea" id="RHEA:41828"/>
        <dbReference type="Rhea" id="RHEA-COMP:9630"/>
        <dbReference type="Rhea" id="RHEA-COMP:9631"/>
        <dbReference type="ChEBI" id="CHEBI:15377"/>
        <dbReference type="ChEBI" id="CHEBI:78457"/>
        <dbReference type="ChEBI" id="CHEBI:78458"/>
    </reaction>
    <physiologicalReaction direction="left-to-right" evidence="12">
        <dbReference type="Rhea" id="RHEA:41829"/>
    </physiologicalReaction>
</comment>
<dbReference type="Pfam" id="PF08240">
    <property type="entry name" value="ADH_N"/>
    <property type="match status" value="1"/>
</dbReference>
<dbReference type="PANTHER" id="PTHR43775:SF37">
    <property type="entry name" value="SI:DKEY-61P9.11"/>
    <property type="match status" value="1"/>
</dbReference>
<evidence type="ECO:0000256" key="7">
    <source>
        <dbReference type="ARBA" id="ARBA00022898"/>
    </source>
</evidence>
<dbReference type="InterPro" id="IPR049552">
    <property type="entry name" value="PKS_DH_N"/>
</dbReference>
<evidence type="ECO:0000256" key="37">
    <source>
        <dbReference type="ARBA" id="ARBA00048650"/>
    </source>
</evidence>
<comment type="catalytic activity">
    <reaction evidence="20">
        <text>3-oxooctadecanoyl-[ACP] + NADPH + H(+) = (3R)-hydroxyoctadecanoyl-[ACP] + NADP(+)</text>
        <dbReference type="Rhea" id="RHEA:41920"/>
        <dbReference type="Rhea" id="RHEA-COMP:9653"/>
        <dbReference type="Rhea" id="RHEA-COMP:9654"/>
        <dbReference type="ChEBI" id="CHEBI:15378"/>
        <dbReference type="ChEBI" id="CHEBI:57783"/>
        <dbReference type="ChEBI" id="CHEBI:58349"/>
        <dbReference type="ChEBI" id="CHEBI:78487"/>
        <dbReference type="ChEBI" id="CHEBI:78488"/>
    </reaction>
    <physiologicalReaction direction="left-to-right" evidence="20">
        <dbReference type="Rhea" id="RHEA:41921"/>
    </physiologicalReaction>
</comment>
<comment type="catalytic activity">
    <reaction evidence="46">
        <text>3-oxooctanoyl-[ACP] + NADPH + H(+) = (3R)-hydroxyoctanoyl-[ACP] + NADP(+)</text>
        <dbReference type="Rhea" id="RHEA:41840"/>
        <dbReference type="Rhea" id="RHEA-COMP:9633"/>
        <dbReference type="Rhea" id="RHEA-COMP:9634"/>
        <dbReference type="ChEBI" id="CHEBI:15378"/>
        <dbReference type="ChEBI" id="CHEBI:57783"/>
        <dbReference type="ChEBI" id="CHEBI:58349"/>
        <dbReference type="ChEBI" id="CHEBI:78460"/>
        <dbReference type="ChEBI" id="CHEBI:78461"/>
    </reaction>
    <physiologicalReaction direction="left-to-right" evidence="46">
        <dbReference type="Rhea" id="RHEA:41841"/>
    </physiologicalReaction>
</comment>
<comment type="catalytic activity">
    <reaction evidence="29">
        <text>3-oxobutanoyl-[ACP] + NADPH + H(+) = (3R)-hydroxybutanoyl-[ACP] + NADP(+)</text>
        <dbReference type="Rhea" id="RHEA:41804"/>
        <dbReference type="Rhea" id="RHEA-COMP:9625"/>
        <dbReference type="Rhea" id="RHEA-COMP:9626"/>
        <dbReference type="ChEBI" id="CHEBI:15378"/>
        <dbReference type="ChEBI" id="CHEBI:57783"/>
        <dbReference type="ChEBI" id="CHEBI:58349"/>
        <dbReference type="ChEBI" id="CHEBI:78450"/>
        <dbReference type="ChEBI" id="CHEBI:78451"/>
    </reaction>
    <physiologicalReaction direction="left-to-right" evidence="29">
        <dbReference type="Rhea" id="RHEA:41805"/>
    </physiologicalReaction>
</comment>
<evidence type="ECO:0000256" key="44">
    <source>
        <dbReference type="ARBA" id="ARBA00049263"/>
    </source>
</evidence>
<evidence type="ECO:0000256" key="42">
    <source>
        <dbReference type="ARBA" id="ARBA00049109"/>
    </source>
</evidence>
<dbReference type="InterPro" id="IPR032821">
    <property type="entry name" value="PKS_assoc"/>
</dbReference>
<dbReference type="SUPFAM" id="SSF51735">
    <property type="entry name" value="NAD(P)-binding Rossmann-fold domains"/>
    <property type="match status" value="3"/>
</dbReference>
<dbReference type="SMART" id="SM00822">
    <property type="entry name" value="PKS_KR"/>
    <property type="match status" value="1"/>
</dbReference>
<dbReference type="Pfam" id="PF00550">
    <property type="entry name" value="PP-binding"/>
    <property type="match status" value="1"/>
</dbReference>
<dbReference type="Pfam" id="PF00107">
    <property type="entry name" value="ADH_zinc_N"/>
    <property type="match status" value="1"/>
</dbReference>
<evidence type="ECO:0000256" key="45">
    <source>
        <dbReference type="ARBA" id="ARBA00049414"/>
    </source>
</evidence>
<dbReference type="GO" id="GO:0016297">
    <property type="term" value="F:fatty acyl-[ACP] hydrolase activity"/>
    <property type="evidence" value="ECO:0007669"/>
    <property type="project" value="UniProtKB-EC"/>
</dbReference>
<evidence type="ECO:0000256" key="15">
    <source>
        <dbReference type="ARBA" id="ARBA00023398"/>
    </source>
</evidence>
<dbReference type="InterPro" id="IPR014031">
    <property type="entry name" value="Ketoacyl_synth_C"/>
</dbReference>
<evidence type="ECO:0000256" key="25">
    <source>
        <dbReference type="ARBA" id="ARBA00047500"/>
    </source>
</evidence>
<dbReference type="SUPFAM" id="SSF53901">
    <property type="entry name" value="Thiolase-like"/>
    <property type="match status" value="1"/>
</dbReference>
<evidence type="ECO:0000256" key="21">
    <source>
        <dbReference type="ARBA" id="ARBA00047394"/>
    </source>
</evidence>
<dbReference type="InterPro" id="IPR016036">
    <property type="entry name" value="Malonyl_transacylase_ACP-bd"/>
</dbReference>
<comment type="catalytic activity">
    <reaction evidence="32">
        <text>(2E)-dodecenoyl-[ACP] + NADPH + H(+) = dodecanoyl-[ACP] + NADP(+)</text>
        <dbReference type="Rhea" id="RHEA:41880"/>
        <dbReference type="Rhea" id="RHEA-COMP:9643"/>
        <dbReference type="Rhea" id="RHEA-COMP:9644"/>
        <dbReference type="ChEBI" id="CHEBI:15378"/>
        <dbReference type="ChEBI" id="CHEBI:57783"/>
        <dbReference type="ChEBI" id="CHEBI:58349"/>
        <dbReference type="ChEBI" id="CHEBI:65264"/>
        <dbReference type="ChEBI" id="CHEBI:78472"/>
    </reaction>
    <physiologicalReaction direction="left-to-right" evidence="32">
        <dbReference type="Rhea" id="RHEA:41881"/>
    </physiologicalReaction>
</comment>
<dbReference type="InterPro" id="IPR001031">
    <property type="entry name" value="Thioesterase"/>
</dbReference>
<dbReference type="Pfam" id="PF00698">
    <property type="entry name" value="Acyl_transf_1"/>
    <property type="match status" value="1"/>
</dbReference>
<comment type="catalytic activity">
    <reaction evidence="37">
        <text>a 2,3-saturated acyl-[ACP] + NADP(+) = a (2E)-enoyl-[ACP] + NADPH + H(+)</text>
        <dbReference type="Rhea" id="RHEA:22564"/>
        <dbReference type="Rhea" id="RHEA-COMP:9925"/>
        <dbReference type="Rhea" id="RHEA-COMP:9926"/>
        <dbReference type="ChEBI" id="CHEBI:15378"/>
        <dbReference type="ChEBI" id="CHEBI:57783"/>
        <dbReference type="ChEBI" id="CHEBI:58349"/>
        <dbReference type="ChEBI" id="CHEBI:78784"/>
        <dbReference type="ChEBI" id="CHEBI:78785"/>
        <dbReference type="EC" id="1.3.1.39"/>
    </reaction>
    <physiologicalReaction direction="right-to-left" evidence="37">
        <dbReference type="Rhea" id="RHEA:22566"/>
    </physiologicalReaction>
</comment>
<name>A0A5B9QLN1_9BACT</name>
<evidence type="ECO:0000256" key="39">
    <source>
        <dbReference type="ARBA" id="ARBA00048704"/>
    </source>
</evidence>
<dbReference type="KEGG" id="rul:UC8_19300"/>
<dbReference type="GO" id="GO:0004312">
    <property type="term" value="F:fatty acid synthase activity"/>
    <property type="evidence" value="ECO:0007669"/>
    <property type="project" value="TreeGrafter"/>
</dbReference>
<evidence type="ECO:0000256" key="18">
    <source>
        <dbReference type="ARBA" id="ARBA00023402"/>
    </source>
</evidence>
<dbReference type="EC" id="2.3.1.41" evidence="55"/>
<evidence type="ECO:0000256" key="50">
    <source>
        <dbReference type="ARBA" id="ARBA00054155"/>
    </source>
</evidence>
<dbReference type="SMART" id="SM00825">
    <property type="entry name" value="PKS_KS"/>
    <property type="match status" value="1"/>
</dbReference>
<dbReference type="GO" id="GO:0141148">
    <property type="term" value="F:enoyl-[acyl-carrier-protein] reductase (NADPH) activity"/>
    <property type="evidence" value="ECO:0007669"/>
    <property type="project" value="UniProtKB-EC"/>
</dbReference>
<feature type="region of interest" description="N-terminal hotdog fold" evidence="51">
    <location>
        <begin position="931"/>
        <end position="1058"/>
    </location>
</feature>
<dbReference type="Gene3D" id="3.90.180.10">
    <property type="entry name" value="Medium-chain alcohol dehydrogenases, catalytic domain"/>
    <property type="match status" value="1"/>
</dbReference>
<dbReference type="InterPro" id="IPR013968">
    <property type="entry name" value="PKS_KR"/>
</dbReference>
<evidence type="ECO:0000256" key="46">
    <source>
        <dbReference type="ARBA" id="ARBA00049422"/>
    </source>
</evidence>
<evidence type="ECO:0000256" key="2">
    <source>
        <dbReference type="ARBA" id="ARBA00022450"/>
    </source>
</evidence>
<evidence type="ECO:0000256" key="36">
    <source>
        <dbReference type="ARBA" id="ARBA00048571"/>
    </source>
</evidence>
<comment type="catalytic activity">
    <reaction evidence="43">
        <text>(2E)-tetradecenoyl-[ACP] + NADPH + H(+) = tetradecanoyl-[ACP] + NADP(+)</text>
        <dbReference type="Rhea" id="RHEA:41896"/>
        <dbReference type="Rhea" id="RHEA-COMP:9647"/>
        <dbReference type="Rhea" id="RHEA-COMP:9648"/>
        <dbReference type="ChEBI" id="CHEBI:15378"/>
        <dbReference type="ChEBI" id="CHEBI:57783"/>
        <dbReference type="ChEBI" id="CHEBI:58349"/>
        <dbReference type="ChEBI" id="CHEBI:78475"/>
        <dbReference type="ChEBI" id="CHEBI:78477"/>
    </reaction>
    <physiologicalReaction direction="left-to-right" evidence="43">
        <dbReference type="Rhea" id="RHEA:41897"/>
    </physiologicalReaction>
</comment>
<dbReference type="Pfam" id="PF00975">
    <property type="entry name" value="Thioesterase"/>
    <property type="match status" value="1"/>
</dbReference>
<dbReference type="OrthoDB" id="219272at2"/>
<dbReference type="Gene3D" id="1.10.1200.10">
    <property type="entry name" value="ACP-like"/>
    <property type="match status" value="1"/>
</dbReference>
<evidence type="ECO:0000256" key="29">
    <source>
        <dbReference type="ARBA" id="ARBA00047953"/>
    </source>
</evidence>
<evidence type="ECO:0000256" key="43">
    <source>
        <dbReference type="ARBA" id="ARBA00049171"/>
    </source>
</evidence>
<dbReference type="InterPro" id="IPR020806">
    <property type="entry name" value="PKS_PP-bd"/>
</dbReference>
<evidence type="ECO:0000256" key="31">
    <source>
        <dbReference type="ARBA" id="ARBA00048051"/>
    </source>
</evidence>
<sequence>MWGPRVQKDFDSLCVANHSETQTQRREPLAVIGIGCRLPGGIHSPSEFWEAILSGLDAVCDVPKDRWNHERFHDTNSEKYGAIRNARGGFIKGVDQFDGDFFGYFPAAAQRIDPQQRLLLEVTHEAMEDAGLRRDQLNRSRTSVFVGSFMYDYLCMQTAGEQRDQINPYVSMGTSVCSLANRISYDFNLTGPSVSLDTACSASLTALHLACQSVWNGEADMAIAGGVNLMLRPEPSIMLSKSGFLNPDQACKAFDESANGYVRGEGVGVVILKPLSRAVADGDPIYACVRASAANQDGYLAEGFTVPNVESQTALLETVYAQAGIDPSHVDYVEAHGTGTPVGDPIETNALGTVLGASRSADQADLIIGSVKTNLGHLEGASGITGFIKGVLTAHHGVVPPNLHFNNPNPAIPWKQHRLQVVTEPTPLVPDDHPLTVGVNSFGAGGANAHVVLQTAQDLTAGLTDDQADAPAVATEKQSRGATLYTLSAMNRDALRELAARHADFLNQTSQPLEAIAHSAFTRRSHYPHRLAIVGETADDIQTQLRGFADGQPESGTLATTMAHRSQPKLAFVFSGQGGQWARMGLQLLEREPVFRQSLEQIDALFQPLADWSILEALEAPAETSKIHDTVVVQPAVMAIQISLVKLYEHYGIRAAGAVGHSIGEVAAAYAAGSLTLEQAVQVIYYRSQAQSRAAGQGGMLAVGLSQQQALELIEDYEGVSIGTINGPEMLTLSGDLLPLQQIAEVLEQRNVFQRAVKVEVAYHSHHMDSIEDLMLQSMASLQGVTATIPLYSTVTTKRETGEHLNAEYWYHNVRQPVRFTDTLSTMVDDGFDTFIEIGPHPVLVRGAQAQFENIDSDAVMVPAMTRSEPEQTVFLQSLAGLVARGCQADTAVLFGGKHAFVRLPKNPWQHSRYWYELPALADQRVGRYEHPFLKRQTQLVSEDGLAVWEAVLDVQKFPYLRDHQVDGEIVFPATGHMELAWAVAQEQFQHETLFLEELQFDSPLILSDNSRYPLDVRLEIVSGEGDYRICTRPADADHDGMWTKHSAGRFNTSHDRFPSATVRFEDLQAQFRDQETQSVDQFYDYLHGAGLAYGESFCCVEQLQKLNNEWLARVRLDDDLVDESQRNAMHPALLDACMHVIFAELHAQGSTDRVYLPYRIDRVRIHARPTSKVWSHVKVTRVDEQYLCSDTLIFDSEGQLVAEVLGITCKRLLTTGGQQADSLYEGCYEYQWLPSPFDPDQHGRIYDCNRAVLVTDDTAFATEFSSRMAAEQVHTQVIPFSDTDRLDDLLADVPLDRRALVVFAAQRTAESQGWSELQDCPAVGSLLALAQTLHRREAVPRLVVVTTAAAAVPPAADACDAKHATDANDSSSNLLDLGQSILHGMSRVINNECPNIPVTVVDLSAQPAKQEVDALFRELLHSRRDQDESEIAIRGPARYVHRLVAVNRETAESSVGSREQGVGGDYRADLQEAGQLDQIVFRRQNPCQLADSDVEIAVQAAALNFKDVMNAMGLLPPHAVSGGLASDRLGLEISGQVLRVGSAVQHVKAGDNVIARVAEGFSGRVSVPGHCVAPRPSHLTPVQAAAIPVVYVTAWYSLCHLARMTRGETVLIHSAAGGVGGAAIRLAQRAGVNVIATAGTREKRDYLRQMGVEHVFDSRSLDFYNDVMDVTDGRGVDIVVNSLTGRFIAQSVKCLAPFGRFIELGKSDIYRNSKLGMERLGENISYFVVDVDRLAAQKPELHQRVLSEVVELFEQHELEPHEITEFPIDKLSEAMRFMTRAAYRGKIVMNMQDNVVQALPQRELSFRGDATYLISGGASGFGLQIARWMAERGARQLVLASRSGCKTDADRALVQSLQAEGVEVRLAKVDLTDAAATRQLLDDIDNGPQPLAGVIHAAAVLDDASIPTMDLDRFGRVFQPKAQGAWHLHQATVAIDAPLDFFVMLSSISSVLGLVGQLNYAAANFFQDSLAHYRRQQGLPATTVNLGVLGEYAGMSNADNDEQNIISLLEAQGMLVMPLADVLGKLESAIIQQPVQRMLSKLNWPWFRMAYPHLARDTRFIECMGDDALARAVRPKGSGLRTELAELEPEEQLRRIEQELTGKLAQILDASADKLDVSVSIDSYGLDSLMLTDLQVWIVRLLDVNLPLIKLLKGPSIANLAVDLLQQVDAGEEVDAGGELDAGNSSAAFTLADMEDIEVVNDWLIRGCSPPDAPFRLICFHSMGVGASLFTKFLVNPPEHFDMLAVQTPGRENRMDEAVVESVEELADQIVPMLTPLFDKPVVIWGHSYGGIVAREVIRRLRQREACTPFHFMVTGTVAPHLIHLWQKREVMLKAMVADNSPEYLVSLSRYVDDAEFLKSIIPLMRRDWPLLKNYRYQSDGPLSCPITAFAARQDDMVYTDEIREWSQHTRDPFELIEVDGDHWFLNRNHQLIAERLHQIALAQLSGELLDQPVT</sequence>
<feature type="domain" description="PKS/mFAS DH" evidence="54">
    <location>
        <begin position="931"/>
        <end position="1219"/>
    </location>
</feature>
<dbReference type="SUPFAM" id="SSF52151">
    <property type="entry name" value="FabD/lysophospholipase-like"/>
    <property type="match status" value="1"/>
</dbReference>
<evidence type="ECO:0000256" key="26">
    <source>
        <dbReference type="ARBA" id="ARBA00047578"/>
    </source>
</evidence>
<comment type="catalytic activity">
    <reaction evidence="40">
        <text>3-oxotetradecanoyl-[ACP] + NADPH + H(+) = (3R)-hydroxytetradecanoyl-[ACP] + NADP(+)</text>
        <dbReference type="Rhea" id="RHEA:41888"/>
        <dbReference type="Rhea" id="RHEA-COMP:9645"/>
        <dbReference type="Rhea" id="RHEA-COMP:9646"/>
        <dbReference type="ChEBI" id="CHEBI:15378"/>
        <dbReference type="ChEBI" id="CHEBI:57783"/>
        <dbReference type="ChEBI" id="CHEBI:58349"/>
        <dbReference type="ChEBI" id="CHEBI:78473"/>
        <dbReference type="ChEBI" id="CHEBI:78474"/>
    </reaction>
    <physiologicalReaction direction="left-to-right" evidence="40">
        <dbReference type="Rhea" id="RHEA:41889"/>
    </physiologicalReaction>
</comment>
<keyword evidence="3" id="KW-0597">Phosphoprotein</keyword>
<evidence type="ECO:0000256" key="19">
    <source>
        <dbReference type="ARBA" id="ARBA00023442"/>
    </source>
</evidence>
<feature type="domain" description="Carrier" evidence="52">
    <location>
        <begin position="2092"/>
        <end position="2169"/>
    </location>
</feature>
<comment type="pathway">
    <text evidence="1">Lipid metabolism.</text>
</comment>
<comment type="catalytic activity">
    <reaction evidence="16">
        <text>(3R)-hydroxyoctadecanoyl-[ACP] = (2E)-octadecenoyl-[ACP] + H2O</text>
        <dbReference type="Rhea" id="RHEA:41924"/>
        <dbReference type="Rhea" id="RHEA-COMP:9654"/>
        <dbReference type="Rhea" id="RHEA-COMP:9655"/>
        <dbReference type="ChEBI" id="CHEBI:15377"/>
        <dbReference type="ChEBI" id="CHEBI:78488"/>
        <dbReference type="ChEBI" id="CHEBI:78489"/>
    </reaction>
    <physiologicalReaction direction="left-to-right" evidence="16">
        <dbReference type="Rhea" id="RHEA:41925"/>
    </physiologicalReaction>
</comment>
<dbReference type="InterPro" id="IPR029058">
    <property type="entry name" value="AB_hydrolase_fold"/>
</dbReference>
<evidence type="ECO:0000256" key="49">
    <source>
        <dbReference type="ARBA" id="ARBA00049533"/>
    </source>
</evidence>
<dbReference type="InterPro" id="IPR016035">
    <property type="entry name" value="Acyl_Trfase/lysoPLipase"/>
</dbReference>
<evidence type="ECO:0000256" key="20">
    <source>
        <dbReference type="ARBA" id="ARBA00047300"/>
    </source>
</evidence>
<evidence type="ECO:0000256" key="8">
    <source>
        <dbReference type="ARBA" id="ARBA00023268"/>
    </source>
</evidence>
<dbReference type="CDD" id="cd05195">
    <property type="entry name" value="enoyl_red"/>
    <property type="match status" value="1"/>
</dbReference>
<dbReference type="InterPro" id="IPR049551">
    <property type="entry name" value="PKS_DH_C"/>
</dbReference>
<dbReference type="Pfam" id="PF08659">
    <property type="entry name" value="KR"/>
    <property type="match status" value="1"/>
</dbReference>
<comment type="catalytic activity">
    <reaction evidence="47">
        <text>butanoyl-[ACP] + malonyl-[ACP] + H(+) = 3-oxohexanoyl-[ACP] + holo-[ACP] + CO2</text>
        <dbReference type="Rhea" id="RHEA:41820"/>
        <dbReference type="Rhea" id="RHEA-COMP:9623"/>
        <dbReference type="Rhea" id="RHEA-COMP:9628"/>
        <dbReference type="Rhea" id="RHEA-COMP:9629"/>
        <dbReference type="Rhea" id="RHEA-COMP:9685"/>
        <dbReference type="ChEBI" id="CHEBI:15378"/>
        <dbReference type="ChEBI" id="CHEBI:16526"/>
        <dbReference type="ChEBI" id="CHEBI:64479"/>
        <dbReference type="ChEBI" id="CHEBI:78449"/>
        <dbReference type="ChEBI" id="CHEBI:78454"/>
        <dbReference type="ChEBI" id="CHEBI:78456"/>
    </reaction>
    <physiologicalReaction direction="left-to-right" evidence="47">
        <dbReference type="Rhea" id="RHEA:41821"/>
    </physiologicalReaction>
</comment>
<evidence type="ECO:0000256" key="11">
    <source>
        <dbReference type="ARBA" id="ARBA00023351"/>
    </source>
</evidence>
<gene>
    <name evidence="55" type="primary">ppsC_2</name>
    <name evidence="55" type="ORF">UC8_19300</name>
</gene>
<comment type="catalytic activity">
    <reaction evidence="30">
        <text>acetyl-[ACP] + malonyl-[ACP] + H(+) = 3-oxobutanoyl-[ACP] + holo-[ACP] + CO2</text>
        <dbReference type="Rhea" id="RHEA:41800"/>
        <dbReference type="Rhea" id="RHEA-COMP:9621"/>
        <dbReference type="Rhea" id="RHEA-COMP:9623"/>
        <dbReference type="Rhea" id="RHEA-COMP:9625"/>
        <dbReference type="Rhea" id="RHEA-COMP:9685"/>
        <dbReference type="ChEBI" id="CHEBI:15378"/>
        <dbReference type="ChEBI" id="CHEBI:16526"/>
        <dbReference type="ChEBI" id="CHEBI:64479"/>
        <dbReference type="ChEBI" id="CHEBI:78446"/>
        <dbReference type="ChEBI" id="CHEBI:78449"/>
        <dbReference type="ChEBI" id="CHEBI:78450"/>
    </reaction>
    <physiologicalReaction direction="left-to-right" evidence="30">
        <dbReference type="Rhea" id="RHEA:41801"/>
    </physiologicalReaction>
</comment>
<dbReference type="PROSITE" id="PS52019">
    <property type="entry name" value="PKS_MFAS_DH"/>
    <property type="match status" value="1"/>
</dbReference>
<dbReference type="SUPFAM" id="SSF50129">
    <property type="entry name" value="GroES-like"/>
    <property type="match status" value="1"/>
</dbReference>
<evidence type="ECO:0000259" key="52">
    <source>
        <dbReference type="PROSITE" id="PS50075"/>
    </source>
</evidence>
<keyword evidence="7" id="KW-0663">Pyridoxal phosphate</keyword>
<keyword evidence="2" id="KW-0596">Phosphopantetheine</keyword>
<comment type="catalytic activity">
    <reaction evidence="26">
        <text>dodecanoyl-[ACP] + malonyl-[ACP] + H(+) = 3-oxotetradecanoyl-[ACP] + holo-[ACP] + CO2</text>
        <dbReference type="Rhea" id="RHEA:41884"/>
        <dbReference type="Rhea" id="RHEA-COMP:9623"/>
        <dbReference type="Rhea" id="RHEA-COMP:9644"/>
        <dbReference type="Rhea" id="RHEA-COMP:9645"/>
        <dbReference type="Rhea" id="RHEA-COMP:9685"/>
        <dbReference type="ChEBI" id="CHEBI:15378"/>
        <dbReference type="ChEBI" id="CHEBI:16526"/>
        <dbReference type="ChEBI" id="CHEBI:64479"/>
        <dbReference type="ChEBI" id="CHEBI:65264"/>
        <dbReference type="ChEBI" id="CHEBI:78449"/>
        <dbReference type="ChEBI" id="CHEBI:78473"/>
    </reaction>
    <physiologicalReaction direction="left-to-right" evidence="26">
        <dbReference type="Rhea" id="RHEA:41885"/>
    </physiologicalReaction>
</comment>
<dbReference type="InterPro" id="IPR050091">
    <property type="entry name" value="PKS_NRPS_Biosynth_Enz"/>
</dbReference>
<comment type="catalytic activity">
    <reaction evidence="18">
        <text>(3R)-hydroxybutanoyl-[ACP] = (2E)-butenoyl-[ACP] + H2O</text>
        <dbReference type="Rhea" id="RHEA:41808"/>
        <dbReference type="Rhea" id="RHEA-COMP:9626"/>
        <dbReference type="Rhea" id="RHEA-COMP:9627"/>
        <dbReference type="ChEBI" id="CHEBI:15377"/>
        <dbReference type="ChEBI" id="CHEBI:78451"/>
        <dbReference type="ChEBI" id="CHEBI:78453"/>
    </reaction>
    <physiologicalReaction direction="left-to-right" evidence="18">
        <dbReference type="Rhea" id="RHEA:41809"/>
    </physiologicalReaction>
</comment>
<comment type="function">
    <text evidence="19">Fatty acid synthetase is a multifunctional enzyme that catalyzes the de novo biosynthesis of long-chain saturated fatty acids starting from acetyl-CoA and malonyl-CoA in the presence of NADPH. This multifunctional protein contains 7 catalytic activities and a site for the binding of the prosthetic group 4'-phosphopantetheine of the acyl carrier protein ([ACP]) domain.</text>
</comment>
<evidence type="ECO:0000256" key="30">
    <source>
        <dbReference type="ARBA" id="ARBA00047961"/>
    </source>
</evidence>
<dbReference type="GO" id="GO:0004313">
    <property type="term" value="F:[acyl-carrier-protein] S-acetyltransferase activity"/>
    <property type="evidence" value="ECO:0007669"/>
    <property type="project" value="UniProtKB-EC"/>
</dbReference>
<comment type="catalytic activity">
    <reaction evidence="49">
        <text>octanoyl-[ACP] + malonyl-[ACP] + H(+) = 3-oxodecanoyl-[ACP] + holo-[ACP] + CO2</text>
        <dbReference type="Rhea" id="RHEA:41852"/>
        <dbReference type="Rhea" id="RHEA-COMP:9623"/>
        <dbReference type="Rhea" id="RHEA-COMP:9636"/>
        <dbReference type="Rhea" id="RHEA-COMP:9637"/>
        <dbReference type="Rhea" id="RHEA-COMP:9685"/>
        <dbReference type="ChEBI" id="CHEBI:15378"/>
        <dbReference type="ChEBI" id="CHEBI:16526"/>
        <dbReference type="ChEBI" id="CHEBI:64479"/>
        <dbReference type="ChEBI" id="CHEBI:78449"/>
        <dbReference type="ChEBI" id="CHEBI:78463"/>
        <dbReference type="ChEBI" id="CHEBI:78464"/>
    </reaction>
    <physiologicalReaction direction="left-to-right" evidence="49">
        <dbReference type="Rhea" id="RHEA:41853"/>
    </physiologicalReaction>
</comment>
<dbReference type="InterPro" id="IPR018201">
    <property type="entry name" value="Ketoacyl_synth_AS"/>
</dbReference>
<dbReference type="InterPro" id="IPR001227">
    <property type="entry name" value="Ac_transferase_dom_sf"/>
</dbReference>
<dbReference type="InterPro" id="IPR013154">
    <property type="entry name" value="ADH-like_N"/>
</dbReference>
<dbReference type="InterPro" id="IPR020841">
    <property type="entry name" value="PKS_Beta-ketoAc_synthase_dom"/>
</dbReference>
<evidence type="ECO:0000313" key="55">
    <source>
        <dbReference type="EMBL" id="QEG39928.1"/>
    </source>
</evidence>
<comment type="catalytic activity">
    <reaction evidence="24">
        <text>tetradecanoyl-[ACP] + malonyl-[ACP] + H(+) = 3-oxohexadecanoyl-[ACP] + holo-[ACP] + CO2</text>
        <dbReference type="Rhea" id="RHEA:41900"/>
        <dbReference type="Rhea" id="RHEA-COMP:9623"/>
        <dbReference type="Rhea" id="RHEA-COMP:9648"/>
        <dbReference type="Rhea" id="RHEA-COMP:9649"/>
        <dbReference type="Rhea" id="RHEA-COMP:9685"/>
        <dbReference type="ChEBI" id="CHEBI:15378"/>
        <dbReference type="ChEBI" id="CHEBI:16526"/>
        <dbReference type="ChEBI" id="CHEBI:64479"/>
        <dbReference type="ChEBI" id="CHEBI:78449"/>
        <dbReference type="ChEBI" id="CHEBI:78477"/>
        <dbReference type="ChEBI" id="CHEBI:78478"/>
    </reaction>
    <physiologicalReaction direction="left-to-right" evidence="24">
        <dbReference type="Rhea" id="RHEA:41901"/>
    </physiologicalReaction>
</comment>
<evidence type="ECO:0000256" key="14">
    <source>
        <dbReference type="ARBA" id="ARBA00023394"/>
    </source>
</evidence>
<dbReference type="Pfam" id="PF16197">
    <property type="entry name" value="KAsynt_C_assoc"/>
    <property type="match status" value="1"/>
</dbReference>
<comment type="catalytic activity">
    <reaction evidence="17">
        <text>(3R)-hydroxyhexadecanoyl-[ACP] = (2E)-hexadecenoyl-[ACP] + H2O</text>
        <dbReference type="Rhea" id="RHEA:41908"/>
        <dbReference type="Rhea" id="RHEA-COMP:9650"/>
        <dbReference type="Rhea" id="RHEA-COMP:9651"/>
        <dbReference type="ChEBI" id="CHEBI:15377"/>
        <dbReference type="ChEBI" id="CHEBI:78480"/>
        <dbReference type="ChEBI" id="CHEBI:78481"/>
    </reaction>
    <physiologicalReaction direction="left-to-right" evidence="17">
        <dbReference type="Rhea" id="RHEA:41909"/>
    </physiologicalReaction>
</comment>
<dbReference type="InterPro" id="IPR011032">
    <property type="entry name" value="GroES-like_sf"/>
</dbReference>
<evidence type="ECO:0000256" key="32">
    <source>
        <dbReference type="ARBA" id="ARBA00048281"/>
    </source>
</evidence>
<dbReference type="FunFam" id="3.40.47.10:FF:000019">
    <property type="entry name" value="Polyketide synthase type I"/>
    <property type="match status" value="1"/>
</dbReference>
<dbReference type="InterPro" id="IPR049900">
    <property type="entry name" value="PKS_mFAS_DH"/>
</dbReference>
<comment type="catalytic activity">
    <reaction evidence="44">
        <text>3-oxododecanoyl-[ACP] + NADPH + H(+) = (3R)-hydroxydodecanoyl-[ACP] + NADP(+)</text>
        <dbReference type="Rhea" id="RHEA:41872"/>
        <dbReference type="Rhea" id="RHEA-COMP:9641"/>
        <dbReference type="Rhea" id="RHEA-COMP:9642"/>
        <dbReference type="ChEBI" id="CHEBI:15378"/>
        <dbReference type="ChEBI" id="CHEBI:57783"/>
        <dbReference type="ChEBI" id="CHEBI:58349"/>
        <dbReference type="ChEBI" id="CHEBI:78469"/>
        <dbReference type="ChEBI" id="CHEBI:78470"/>
    </reaction>
    <physiologicalReaction direction="left-to-right" evidence="44">
        <dbReference type="Rhea" id="RHEA:41873"/>
    </physiologicalReaction>
</comment>
<dbReference type="SUPFAM" id="SSF55048">
    <property type="entry name" value="Probable ACP-binding domain of malonyl-CoA ACP transacylase"/>
    <property type="match status" value="1"/>
</dbReference>
<dbReference type="Pfam" id="PF02801">
    <property type="entry name" value="Ketoacyl-synt_C"/>
    <property type="match status" value="1"/>
</dbReference>
<evidence type="ECO:0000256" key="9">
    <source>
        <dbReference type="ARBA" id="ARBA00023315"/>
    </source>
</evidence>
<evidence type="ECO:0000256" key="51">
    <source>
        <dbReference type="PROSITE-ProRule" id="PRU01363"/>
    </source>
</evidence>
<dbReference type="SMART" id="SM00827">
    <property type="entry name" value="PKS_AT"/>
    <property type="match status" value="1"/>
</dbReference>
<comment type="function">
    <text evidence="50">Involved in production of the polyketide antibiotic thailandamide.</text>
</comment>
<comment type="catalytic activity">
    <reaction evidence="22">
        <text>a (3R)-hydroxyacyl-[ACP] + NADP(+) = a 3-oxoacyl-[ACP] + NADPH + H(+)</text>
        <dbReference type="Rhea" id="RHEA:17397"/>
        <dbReference type="Rhea" id="RHEA-COMP:9916"/>
        <dbReference type="Rhea" id="RHEA-COMP:9945"/>
        <dbReference type="ChEBI" id="CHEBI:15378"/>
        <dbReference type="ChEBI" id="CHEBI:57783"/>
        <dbReference type="ChEBI" id="CHEBI:58349"/>
        <dbReference type="ChEBI" id="CHEBI:78776"/>
        <dbReference type="ChEBI" id="CHEBI:78827"/>
        <dbReference type="EC" id="1.1.1.100"/>
    </reaction>
    <physiologicalReaction direction="right-to-left" evidence="22">
        <dbReference type="Rhea" id="RHEA:17399"/>
    </physiologicalReaction>
</comment>
<dbReference type="InterPro" id="IPR036291">
    <property type="entry name" value="NAD(P)-bd_dom_sf"/>
</dbReference>
<comment type="catalytic activity">
    <reaction evidence="27">
        <text>(2E)-hexadecenoyl-[ACP] + NADPH + H(+) = hexadecanoyl-[ACP] + NADP(+)</text>
        <dbReference type="Rhea" id="RHEA:41912"/>
        <dbReference type="Rhea" id="RHEA-COMP:9651"/>
        <dbReference type="Rhea" id="RHEA-COMP:9652"/>
        <dbReference type="ChEBI" id="CHEBI:15378"/>
        <dbReference type="ChEBI" id="CHEBI:57783"/>
        <dbReference type="ChEBI" id="CHEBI:58349"/>
        <dbReference type="ChEBI" id="CHEBI:78481"/>
        <dbReference type="ChEBI" id="CHEBI:78483"/>
    </reaction>
    <physiologicalReaction direction="left-to-right" evidence="27">
        <dbReference type="Rhea" id="RHEA:41913"/>
    </physiologicalReaction>
</comment>
<dbReference type="SUPFAM" id="SSF53474">
    <property type="entry name" value="alpha/beta-Hydrolases"/>
    <property type="match status" value="1"/>
</dbReference>